<dbReference type="EMBL" id="SNZF01000004">
    <property type="protein sequence ID" value="TDR36781.1"/>
    <property type="molecule type" value="Genomic_DNA"/>
</dbReference>
<keyword evidence="5" id="KW-1185">Reference proteome</keyword>
<proteinExistence type="predicted"/>
<evidence type="ECO:0000313" key="5">
    <source>
        <dbReference type="Proteomes" id="UP000294958"/>
    </source>
</evidence>
<dbReference type="OrthoDB" id="8018452at2"/>
<feature type="chain" id="PRO_5044537789" evidence="1">
    <location>
        <begin position="26"/>
        <end position="159"/>
    </location>
</feature>
<sequence length="159" mass="16821">MAIRCRWLPLVAAGLWMWPTAPVPAQTKIGDADMSALEGSCNRLVIGSLDLTDACSGKLLSVAYPDGRVGFYFVLNDGRIVTFTGMDGDNPTPDTDVVNLDRLIMTRKDTPDQPDVSGVSGTCAFGNPFRGAMTVSCEGSLPEGIGFTGSFTTDGQPPK</sequence>
<organism evidence="2 4">
    <name type="scientific">Aquamicrobium defluvii</name>
    <dbReference type="NCBI Taxonomy" id="69279"/>
    <lineage>
        <taxon>Bacteria</taxon>
        <taxon>Pseudomonadati</taxon>
        <taxon>Pseudomonadota</taxon>
        <taxon>Alphaproteobacteria</taxon>
        <taxon>Hyphomicrobiales</taxon>
        <taxon>Phyllobacteriaceae</taxon>
        <taxon>Aquamicrobium</taxon>
    </lineage>
</organism>
<feature type="signal peptide" evidence="1">
    <location>
        <begin position="1"/>
        <end position="25"/>
    </location>
</feature>
<name>A0A011VDR1_9HYPH</name>
<accession>A0A011VDR1</accession>
<evidence type="ECO:0000256" key="1">
    <source>
        <dbReference type="SAM" id="SignalP"/>
    </source>
</evidence>
<comment type="caution">
    <text evidence="2">The sequence shown here is derived from an EMBL/GenBank/DDBJ whole genome shotgun (WGS) entry which is preliminary data.</text>
</comment>
<dbReference type="AlphaFoldDB" id="A0A011VDR1"/>
<dbReference type="RefSeq" id="WP_133674826.1">
    <property type="nucleotide sequence ID" value="NZ_KK073889.1"/>
</dbReference>
<dbReference type="Proteomes" id="UP000294958">
    <property type="component" value="Unassembled WGS sequence"/>
</dbReference>
<gene>
    <name evidence="2" type="ORF">BG36_05925</name>
    <name evidence="3" type="ORF">DES43_10492</name>
</gene>
<dbReference type="Proteomes" id="UP000019849">
    <property type="component" value="Unassembled WGS sequence"/>
</dbReference>
<keyword evidence="1" id="KW-0732">Signal</keyword>
<reference evidence="2 4" key="1">
    <citation type="submission" date="2014-02" db="EMBL/GenBank/DDBJ databases">
        <title>Aquamicrobium defluvii Genome sequencing.</title>
        <authorList>
            <person name="Wang X."/>
        </authorList>
    </citation>
    <scope>NUCLEOTIDE SEQUENCE [LARGE SCALE GENOMIC DNA]</scope>
    <source>
        <strain evidence="2 4">W13Z1</strain>
    </source>
</reference>
<evidence type="ECO:0000313" key="2">
    <source>
        <dbReference type="EMBL" id="EXL06595.1"/>
    </source>
</evidence>
<dbReference type="eggNOG" id="ENOG50339Q6">
    <property type="taxonomic scope" value="Bacteria"/>
</dbReference>
<dbReference type="HOGENOM" id="CLU_141037_0_0_5"/>
<dbReference type="PATRIC" id="fig|69279.3.peg.2572"/>
<evidence type="ECO:0000313" key="4">
    <source>
        <dbReference type="Proteomes" id="UP000019849"/>
    </source>
</evidence>
<evidence type="ECO:0000313" key="3">
    <source>
        <dbReference type="EMBL" id="TDR36781.1"/>
    </source>
</evidence>
<dbReference type="EMBL" id="JENY01000016">
    <property type="protein sequence ID" value="EXL06595.1"/>
    <property type="molecule type" value="Genomic_DNA"/>
</dbReference>
<dbReference type="STRING" id="69279.BG36_05925"/>
<protein>
    <submittedName>
        <fullName evidence="2">Uncharacterized protein</fullName>
    </submittedName>
</protein>
<reference evidence="3 5" key="2">
    <citation type="submission" date="2019-03" db="EMBL/GenBank/DDBJ databases">
        <title>Genomic Encyclopedia of Type Strains, Phase IV (KMG-IV): sequencing the most valuable type-strain genomes for metagenomic binning, comparative biology and taxonomic classification.</title>
        <authorList>
            <person name="Goeker M."/>
        </authorList>
    </citation>
    <scope>NUCLEOTIDE SEQUENCE [LARGE SCALE GENOMIC DNA]</scope>
    <source>
        <strain evidence="3 5">DSM 11603</strain>
    </source>
</reference>